<dbReference type="SMART" id="SM00091">
    <property type="entry name" value="PAS"/>
    <property type="match status" value="1"/>
</dbReference>
<feature type="domain" description="Sigma-54 factor interaction" evidence="6">
    <location>
        <begin position="145"/>
        <end position="374"/>
    </location>
</feature>
<feature type="domain" description="PAS" evidence="7">
    <location>
        <begin position="4"/>
        <end position="49"/>
    </location>
</feature>
<dbReference type="Gene3D" id="3.30.450.20">
    <property type="entry name" value="PAS domain"/>
    <property type="match status" value="1"/>
</dbReference>
<keyword evidence="3" id="KW-0805">Transcription regulation</keyword>
<dbReference type="SMART" id="SM00382">
    <property type="entry name" value="AAA"/>
    <property type="match status" value="1"/>
</dbReference>
<dbReference type="SUPFAM" id="SSF46689">
    <property type="entry name" value="Homeodomain-like"/>
    <property type="match status" value="1"/>
</dbReference>
<dbReference type="AlphaFoldDB" id="A0A1F5YJF4"/>
<dbReference type="PROSITE" id="PS00675">
    <property type="entry name" value="SIGMA54_INTERACT_1"/>
    <property type="match status" value="1"/>
</dbReference>
<dbReference type="Pfam" id="PF02954">
    <property type="entry name" value="HTH_8"/>
    <property type="match status" value="1"/>
</dbReference>
<dbReference type="NCBIfam" id="TIGR00229">
    <property type="entry name" value="sensory_box"/>
    <property type="match status" value="1"/>
</dbReference>
<evidence type="ECO:0008006" key="10">
    <source>
        <dbReference type="Google" id="ProtNLM"/>
    </source>
</evidence>
<sequence>MKLDLETLELLLDNIGCGVFTVDNERRITSWNRSAAEITGFPASAMLGKRCCSLKCLNCVQGTAGEAEDCQVFREGNTGPQECVLARADGTTARVLKSGRLLYDKAGNLLGAVESLTDISSIRTEFNELFQDSAGLQESAPVPGMIGLSEQMRQVYRLVRFAAESESTVLVTGESGTGKELVARAVHALGRRHSGPFVAVNCSALPETLLESELFGHVKGAFSGAVANKVGRFELAAGGTVFLDEIGDISPLIQLKLLRILQNREYQRVGESAGRTADVRVIAATNKDLLQAVRRGEFREDLFFRLKVFPIAIPPLRDRKSDISELVRHFITEFNRKTGKRISLIKPEAMKLLLEYCWPGNVRELEHAIEYAFVLIQNEELGPFELPQEILRMEFRKQFCPPGQQNFLIAADSQAAVTAAPSNHRGQPGRSELLQALQQYGWNQSAAARHYGVSRVTIWSWMKKLGITKPSGG</sequence>
<dbReference type="Gene3D" id="1.10.10.60">
    <property type="entry name" value="Homeodomain-like"/>
    <property type="match status" value="1"/>
</dbReference>
<reference evidence="8 9" key="1">
    <citation type="journal article" date="2016" name="Nat. Commun.">
        <title>Thousands of microbial genomes shed light on interconnected biogeochemical processes in an aquifer system.</title>
        <authorList>
            <person name="Anantharaman K."/>
            <person name="Brown C.T."/>
            <person name="Hug L.A."/>
            <person name="Sharon I."/>
            <person name="Castelle C.J."/>
            <person name="Probst A.J."/>
            <person name="Thomas B.C."/>
            <person name="Singh A."/>
            <person name="Wilkins M.J."/>
            <person name="Karaoz U."/>
            <person name="Brodie E.L."/>
            <person name="Williams K.H."/>
            <person name="Hubbard S.S."/>
            <person name="Banfield J.F."/>
        </authorList>
    </citation>
    <scope>NUCLEOTIDE SEQUENCE [LARGE SCALE GENOMIC DNA]</scope>
</reference>
<dbReference type="InterPro" id="IPR003593">
    <property type="entry name" value="AAA+_ATPase"/>
</dbReference>
<keyword evidence="5" id="KW-0804">Transcription</keyword>
<evidence type="ECO:0000259" key="6">
    <source>
        <dbReference type="PROSITE" id="PS50045"/>
    </source>
</evidence>
<comment type="caution">
    <text evidence="8">The sequence shown here is derived from an EMBL/GenBank/DDBJ whole genome shotgun (WGS) entry which is preliminary data.</text>
</comment>
<dbReference type="EMBL" id="MFIX01000263">
    <property type="protein sequence ID" value="OGG00339.1"/>
    <property type="molecule type" value="Genomic_DNA"/>
</dbReference>
<dbReference type="InterPro" id="IPR027417">
    <property type="entry name" value="P-loop_NTPase"/>
</dbReference>
<dbReference type="PROSITE" id="PS00676">
    <property type="entry name" value="SIGMA54_INTERACT_2"/>
    <property type="match status" value="1"/>
</dbReference>
<evidence type="ECO:0000256" key="3">
    <source>
        <dbReference type="ARBA" id="ARBA00023015"/>
    </source>
</evidence>
<organism evidence="8 9">
    <name type="scientific">Candidatus Glassbacteria bacterium RIFCSPLOWO2_12_FULL_58_11</name>
    <dbReference type="NCBI Taxonomy" id="1817867"/>
    <lineage>
        <taxon>Bacteria</taxon>
        <taxon>Candidatus Glassiibacteriota</taxon>
    </lineage>
</organism>
<dbReference type="InterPro" id="IPR002197">
    <property type="entry name" value="HTH_Fis"/>
</dbReference>
<dbReference type="InterPro" id="IPR058031">
    <property type="entry name" value="AAA_lid_NorR"/>
</dbReference>
<dbReference type="InterPro" id="IPR025944">
    <property type="entry name" value="Sigma_54_int_dom_CS"/>
</dbReference>
<dbReference type="InterPro" id="IPR025943">
    <property type="entry name" value="Sigma_54_int_dom_ATP-bd_2"/>
</dbReference>
<evidence type="ECO:0000256" key="5">
    <source>
        <dbReference type="ARBA" id="ARBA00023163"/>
    </source>
</evidence>
<dbReference type="SUPFAM" id="SSF52540">
    <property type="entry name" value="P-loop containing nucleoside triphosphate hydrolases"/>
    <property type="match status" value="1"/>
</dbReference>
<dbReference type="CDD" id="cd00130">
    <property type="entry name" value="PAS"/>
    <property type="match status" value="1"/>
</dbReference>
<evidence type="ECO:0000259" key="7">
    <source>
        <dbReference type="PROSITE" id="PS50112"/>
    </source>
</evidence>
<protein>
    <recommendedName>
        <fullName evidence="10">Fis family transcriptional regulator</fullName>
    </recommendedName>
</protein>
<dbReference type="InterPro" id="IPR009057">
    <property type="entry name" value="Homeodomain-like_sf"/>
</dbReference>
<dbReference type="Pfam" id="PF00158">
    <property type="entry name" value="Sigma54_activat"/>
    <property type="match status" value="1"/>
</dbReference>
<dbReference type="Pfam" id="PF25601">
    <property type="entry name" value="AAA_lid_14"/>
    <property type="match status" value="1"/>
</dbReference>
<dbReference type="Pfam" id="PF13426">
    <property type="entry name" value="PAS_9"/>
    <property type="match status" value="1"/>
</dbReference>
<name>A0A1F5YJF4_9BACT</name>
<evidence type="ECO:0000256" key="4">
    <source>
        <dbReference type="ARBA" id="ARBA00023125"/>
    </source>
</evidence>
<keyword evidence="4" id="KW-0238">DNA-binding</keyword>
<dbReference type="InterPro" id="IPR002078">
    <property type="entry name" value="Sigma_54_int"/>
</dbReference>
<dbReference type="GO" id="GO:0005524">
    <property type="term" value="F:ATP binding"/>
    <property type="evidence" value="ECO:0007669"/>
    <property type="project" value="UniProtKB-KW"/>
</dbReference>
<dbReference type="GO" id="GO:0006355">
    <property type="term" value="P:regulation of DNA-templated transcription"/>
    <property type="evidence" value="ECO:0007669"/>
    <property type="project" value="InterPro"/>
</dbReference>
<dbReference type="CDD" id="cd00009">
    <property type="entry name" value="AAA"/>
    <property type="match status" value="1"/>
</dbReference>
<evidence type="ECO:0000313" key="9">
    <source>
        <dbReference type="Proteomes" id="UP000179129"/>
    </source>
</evidence>
<dbReference type="PANTHER" id="PTHR32071">
    <property type="entry name" value="TRANSCRIPTIONAL REGULATORY PROTEIN"/>
    <property type="match status" value="1"/>
</dbReference>
<dbReference type="PANTHER" id="PTHR32071:SF113">
    <property type="entry name" value="ALGINATE BIOSYNTHESIS TRANSCRIPTIONAL REGULATORY PROTEIN ALGB"/>
    <property type="match status" value="1"/>
</dbReference>
<dbReference type="PROSITE" id="PS00688">
    <property type="entry name" value="SIGMA54_INTERACT_3"/>
    <property type="match status" value="1"/>
</dbReference>
<proteinExistence type="predicted"/>
<dbReference type="PROSITE" id="PS50112">
    <property type="entry name" value="PAS"/>
    <property type="match status" value="1"/>
</dbReference>
<dbReference type="Gene3D" id="3.40.50.300">
    <property type="entry name" value="P-loop containing nucleotide triphosphate hydrolases"/>
    <property type="match status" value="1"/>
</dbReference>
<dbReference type="STRING" id="1817867.A3F83_08140"/>
<keyword evidence="2" id="KW-0067">ATP-binding</keyword>
<dbReference type="SUPFAM" id="SSF55785">
    <property type="entry name" value="PYP-like sensor domain (PAS domain)"/>
    <property type="match status" value="1"/>
</dbReference>
<evidence type="ECO:0000256" key="1">
    <source>
        <dbReference type="ARBA" id="ARBA00022741"/>
    </source>
</evidence>
<dbReference type="PROSITE" id="PS50045">
    <property type="entry name" value="SIGMA54_INTERACT_4"/>
    <property type="match status" value="1"/>
</dbReference>
<gene>
    <name evidence="8" type="ORF">A3F83_08140</name>
</gene>
<dbReference type="InterPro" id="IPR035965">
    <property type="entry name" value="PAS-like_dom_sf"/>
</dbReference>
<keyword evidence="1" id="KW-0547">Nucleotide-binding</keyword>
<evidence type="ECO:0000256" key="2">
    <source>
        <dbReference type="ARBA" id="ARBA00022840"/>
    </source>
</evidence>
<dbReference type="FunFam" id="3.40.50.300:FF:000006">
    <property type="entry name" value="DNA-binding transcriptional regulator NtrC"/>
    <property type="match status" value="1"/>
</dbReference>
<dbReference type="PRINTS" id="PR01590">
    <property type="entry name" value="HTHFIS"/>
</dbReference>
<dbReference type="GO" id="GO:0043565">
    <property type="term" value="F:sequence-specific DNA binding"/>
    <property type="evidence" value="ECO:0007669"/>
    <property type="project" value="InterPro"/>
</dbReference>
<evidence type="ECO:0000313" key="8">
    <source>
        <dbReference type="EMBL" id="OGG00339.1"/>
    </source>
</evidence>
<accession>A0A1F5YJF4</accession>
<dbReference type="Proteomes" id="UP000179129">
    <property type="component" value="Unassembled WGS sequence"/>
</dbReference>
<dbReference type="Gene3D" id="1.10.8.60">
    <property type="match status" value="1"/>
</dbReference>
<dbReference type="InterPro" id="IPR025662">
    <property type="entry name" value="Sigma_54_int_dom_ATP-bd_1"/>
</dbReference>
<dbReference type="InterPro" id="IPR000014">
    <property type="entry name" value="PAS"/>
</dbReference>